<evidence type="ECO:0000313" key="1">
    <source>
        <dbReference type="EMBL" id="KAI3367557.1"/>
    </source>
</evidence>
<dbReference type="Proteomes" id="UP000831701">
    <property type="component" value="Chromosome 9"/>
</dbReference>
<protein>
    <submittedName>
        <fullName evidence="1">Uncharacterized protein</fullName>
    </submittedName>
</protein>
<organism evidence="1 2">
    <name type="scientific">Scortum barcoo</name>
    <name type="common">barcoo grunter</name>
    <dbReference type="NCBI Taxonomy" id="214431"/>
    <lineage>
        <taxon>Eukaryota</taxon>
        <taxon>Metazoa</taxon>
        <taxon>Chordata</taxon>
        <taxon>Craniata</taxon>
        <taxon>Vertebrata</taxon>
        <taxon>Euteleostomi</taxon>
        <taxon>Actinopterygii</taxon>
        <taxon>Neopterygii</taxon>
        <taxon>Teleostei</taxon>
        <taxon>Neoteleostei</taxon>
        <taxon>Acanthomorphata</taxon>
        <taxon>Eupercaria</taxon>
        <taxon>Centrarchiformes</taxon>
        <taxon>Terapontoidei</taxon>
        <taxon>Terapontidae</taxon>
        <taxon>Scortum</taxon>
    </lineage>
</organism>
<comment type="caution">
    <text evidence="1">The sequence shown here is derived from an EMBL/GenBank/DDBJ whole genome shotgun (WGS) entry which is preliminary data.</text>
</comment>
<gene>
    <name evidence="1" type="ORF">L3Q82_026402</name>
</gene>
<accession>A0ACB8WHZ0</accession>
<sequence length="153" mass="16283">MNKSKRKVFQCIDACSQCRRFLYRPLNEFVSLWWTFGGGTKLIVDSNGCVTSHPERPPPPVKSCRGTEPLWCVWPAGASPHPGGWTGRWGAAAAPQGCHAARRSLGGTAATAGAAPLSLSADQWRKAGSVSCEASMSGQSPVTQSLDPDHCSE</sequence>
<name>A0ACB8WHZ0_9TELE</name>
<reference evidence="1" key="1">
    <citation type="submission" date="2022-04" db="EMBL/GenBank/DDBJ databases">
        <title>Jade perch genome.</title>
        <authorList>
            <person name="Chao B."/>
        </authorList>
    </citation>
    <scope>NUCLEOTIDE SEQUENCE</scope>
    <source>
        <strain evidence="1">CB-2022</strain>
    </source>
</reference>
<keyword evidence="2" id="KW-1185">Reference proteome</keyword>
<dbReference type="EMBL" id="CM041539">
    <property type="protein sequence ID" value="KAI3367557.1"/>
    <property type="molecule type" value="Genomic_DNA"/>
</dbReference>
<evidence type="ECO:0000313" key="2">
    <source>
        <dbReference type="Proteomes" id="UP000831701"/>
    </source>
</evidence>
<proteinExistence type="predicted"/>